<evidence type="ECO:0000256" key="6">
    <source>
        <dbReference type="ARBA" id="ARBA00048493"/>
    </source>
</evidence>
<comment type="similarity">
    <text evidence="2">Belongs to the UDPGP type 1 family.</text>
</comment>
<gene>
    <name evidence="7" type="primary">UAP1</name>
    <name evidence="7" type="ORF">HK105_204794</name>
</gene>
<accession>A0ABR4N7X5</accession>
<reference evidence="7 8" key="1">
    <citation type="submission" date="2023-09" db="EMBL/GenBank/DDBJ databases">
        <title>Pangenome analysis of Batrachochytrium dendrobatidis and related Chytrids.</title>
        <authorList>
            <person name="Yacoub M.N."/>
            <person name="Stajich J.E."/>
            <person name="James T.Y."/>
        </authorList>
    </citation>
    <scope>NUCLEOTIDE SEQUENCE [LARGE SCALE GENOMIC DNA]</scope>
    <source>
        <strain evidence="7 8">JEL0888</strain>
    </source>
</reference>
<keyword evidence="5" id="KW-0548">Nucleotidyltransferase</keyword>
<comment type="caution">
    <text evidence="7">The sequence shown here is derived from an EMBL/GenBank/DDBJ whole genome shotgun (WGS) entry which is preliminary data.</text>
</comment>
<dbReference type="EC" id="2.7.7.23" evidence="3"/>
<evidence type="ECO:0000256" key="5">
    <source>
        <dbReference type="ARBA" id="ARBA00022695"/>
    </source>
</evidence>
<organism evidence="7 8">
    <name type="scientific">Polyrhizophydium stewartii</name>
    <dbReference type="NCBI Taxonomy" id="2732419"/>
    <lineage>
        <taxon>Eukaryota</taxon>
        <taxon>Fungi</taxon>
        <taxon>Fungi incertae sedis</taxon>
        <taxon>Chytridiomycota</taxon>
        <taxon>Chytridiomycota incertae sedis</taxon>
        <taxon>Chytridiomycetes</taxon>
        <taxon>Rhizophydiales</taxon>
        <taxon>Rhizophydiales incertae sedis</taxon>
        <taxon>Polyrhizophydium</taxon>
    </lineage>
</organism>
<dbReference type="Proteomes" id="UP001527925">
    <property type="component" value="Unassembled WGS sequence"/>
</dbReference>
<evidence type="ECO:0000256" key="4">
    <source>
        <dbReference type="ARBA" id="ARBA00022679"/>
    </source>
</evidence>
<comment type="pathway">
    <text evidence="1">Nucleotide-sugar biosynthesis; UDP-N-acetyl-alpha-D-glucosamine biosynthesis; UDP-N-acetyl-alpha-D-glucosamine from N-acetyl-alpha-D-glucosamine 1-phosphate: step 1/1.</text>
</comment>
<name>A0ABR4N7X5_9FUNG</name>
<dbReference type="CDD" id="cd04193">
    <property type="entry name" value="UDPGlcNAc_PPase"/>
    <property type="match status" value="1"/>
</dbReference>
<dbReference type="InterPro" id="IPR002618">
    <property type="entry name" value="UDPGP_fam"/>
</dbReference>
<sequence length="489" mass="52291">MSGMDAVRARYEAAGQGHVFAFFDSLDPAAQQRLLAAAAAVEVDRAARIFAKATAPAAASASAAADVAPLPPTAVDSTISADPARVRAWRAEGLRLIAAGKVAVILLAGGQGTRLGSSDPKGCYDIGLPSRKSLFQLQGERILRLQQLAAQHAGGKEVVIPWYVMTSGPTRAATEAFFVRKNFFGLKKENVIFFEQGVLPAFTPEGKIFLETKDTLAVAPDGNGGIYAALRSQGVIADLERRCIPYIHAYCVDNCLVKVADPVFIGYCVEKNADCGAKVVPKRYPEEPVGVICMRNGRHGVVEYSEIDPAMARALTPAGVPVYNAGNIANHFYTLDFLRRVEHFEKDLDYHIARKKIKHVDLATGNLVSPSSPNGIKLELFIFDVMPFAERMAVLEVARADEFSPLKNAPGAKDGDSPETSRADIMAQHVRFVEAAGGKVAPTQGSTAPVFEISPLVSYDGEGLEALQGVVVPTPKLISSAADLHALTH</sequence>
<dbReference type="InterPro" id="IPR039741">
    <property type="entry name" value="UDP-sugar_pyrophosphorylase"/>
</dbReference>
<dbReference type="Gene3D" id="3.90.550.10">
    <property type="entry name" value="Spore Coat Polysaccharide Biosynthesis Protein SpsA, Chain A"/>
    <property type="match status" value="1"/>
</dbReference>
<dbReference type="PANTHER" id="PTHR11952:SF2">
    <property type="entry name" value="LD24639P"/>
    <property type="match status" value="1"/>
</dbReference>
<comment type="catalytic activity">
    <reaction evidence="6">
        <text>N-acetyl-alpha-D-glucosamine 1-phosphate + UTP + H(+) = UDP-N-acetyl-alpha-D-glucosamine + diphosphate</text>
        <dbReference type="Rhea" id="RHEA:13509"/>
        <dbReference type="ChEBI" id="CHEBI:15378"/>
        <dbReference type="ChEBI" id="CHEBI:33019"/>
        <dbReference type="ChEBI" id="CHEBI:46398"/>
        <dbReference type="ChEBI" id="CHEBI:57705"/>
        <dbReference type="ChEBI" id="CHEBI:57776"/>
        <dbReference type="EC" id="2.7.7.23"/>
    </reaction>
</comment>
<evidence type="ECO:0000256" key="2">
    <source>
        <dbReference type="ARBA" id="ARBA00010401"/>
    </source>
</evidence>
<keyword evidence="8" id="KW-1185">Reference proteome</keyword>
<dbReference type="EMBL" id="JADGIZ020000022">
    <property type="protein sequence ID" value="KAL2915609.1"/>
    <property type="molecule type" value="Genomic_DNA"/>
</dbReference>
<dbReference type="PANTHER" id="PTHR11952">
    <property type="entry name" value="UDP- GLUCOSE PYROPHOSPHORYLASE"/>
    <property type="match status" value="1"/>
</dbReference>
<keyword evidence="4" id="KW-0808">Transferase</keyword>
<dbReference type="Pfam" id="PF01704">
    <property type="entry name" value="UDPGP"/>
    <property type="match status" value="1"/>
</dbReference>
<evidence type="ECO:0000313" key="8">
    <source>
        <dbReference type="Proteomes" id="UP001527925"/>
    </source>
</evidence>
<dbReference type="InterPro" id="IPR029044">
    <property type="entry name" value="Nucleotide-diphossugar_trans"/>
</dbReference>
<evidence type="ECO:0000256" key="3">
    <source>
        <dbReference type="ARBA" id="ARBA00012457"/>
    </source>
</evidence>
<proteinExistence type="inferred from homology"/>
<dbReference type="SUPFAM" id="SSF53448">
    <property type="entry name" value="Nucleotide-diphospho-sugar transferases"/>
    <property type="match status" value="1"/>
</dbReference>
<protein>
    <recommendedName>
        <fullName evidence="3">UDP-N-acetylglucosamine diphosphorylase</fullName>
        <ecNumber evidence="3">2.7.7.23</ecNumber>
    </recommendedName>
</protein>
<evidence type="ECO:0000313" key="7">
    <source>
        <dbReference type="EMBL" id="KAL2915609.1"/>
    </source>
</evidence>
<evidence type="ECO:0000256" key="1">
    <source>
        <dbReference type="ARBA" id="ARBA00005208"/>
    </source>
</evidence>